<evidence type="ECO:0000313" key="3">
    <source>
        <dbReference type="Proteomes" id="UP000711614"/>
    </source>
</evidence>
<keyword evidence="3" id="KW-1185">Reference proteome</keyword>
<feature type="transmembrane region" description="Helical" evidence="1">
    <location>
        <begin position="90"/>
        <end position="111"/>
    </location>
</feature>
<comment type="caution">
    <text evidence="2">The sequence shown here is derived from an EMBL/GenBank/DDBJ whole genome shotgun (WGS) entry which is preliminary data.</text>
</comment>
<name>A0ABS4YTN6_9MICC</name>
<feature type="transmembrane region" description="Helical" evidence="1">
    <location>
        <begin position="12"/>
        <end position="39"/>
    </location>
</feature>
<keyword evidence="1" id="KW-0472">Membrane</keyword>
<dbReference type="Proteomes" id="UP000711614">
    <property type="component" value="Unassembled WGS sequence"/>
</dbReference>
<evidence type="ECO:0000256" key="1">
    <source>
        <dbReference type="SAM" id="Phobius"/>
    </source>
</evidence>
<dbReference type="RefSeq" id="WP_209677070.1">
    <property type="nucleotide sequence ID" value="NZ_JAGIOI010000001.1"/>
</dbReference>
<reference evidence="2 3" key="1">
    <citation type="submission" date="2021-03" db="EMBL/GenBank/DDBJ databases">
        <title>Sequencing the genomes of 1000 actinobacteria strains.</title>
        <authorList>
            <person name="Klenk H.-P."/>
        </authorList>
    </citation>
    <scope>NUCLEOTIDE SEQUENCE [LARGE SCALE GENOMIC DNA]</scope>
    <source>
        <strain evidence="2 3">DSM 16005</strain>
    </source>
</reference>
<gene>
    <name evidence="2" type="ORF">JOF48_000546</name>
</gene>
<keyword evidence="1" id="KW-1133">Transmembrane helix</keyword>
<organism evidence="2 3">
    <name type="scientific">Arthrobacter stackebrandtii</name>
    <dbReference type="NCBI Taxonomy" id="272161"/>
    <lineage>
        <taxon>Bacteria</taxon>
        <taxon>Bacillati</taxon>
        <taxon>Actinomycetota</taxon>
        <taxon>Actinomycetes</taxon>
        <taxon>Micrococcales</taxon>
        <taxon>Micrococcaceae</taxon>
        <taxon>Arthrobacter</taxon>
    </lineage>
</organism>
<accession>A0ABS4YTN6</accession>
<sequence length="117" mass="12488">MSSTATRRKRSILWGILCAVGGWALFAIPFLYGMVLLVWGGYGLSMSQSSGDYDWAELLLLLGVGIAMLGMLISPVICGMAVVTGRRSQWLAGAIFALPAVICACAAYILWIGELTL</sequence>
<feature type="transmembrane region" description="Helical" evidence="1">
    <location>
        <begin position="59"/>
        <end position="83"/>
    </location>
</feature>
<proteinExistence type="predicted"/>
<keyword evidence="1" id="KW-0812">Transmembrane</keyword>
<evidence type="ECO:0000313" key="2">
    <source>
        <dbReference type="EMBL" id="MBP2411747.1"/>
    </source>
</evidence>
<protein>
    <submittedName>
        <fullName evidence="2">Uncharacterized protein</fullName>
    </submittedName>
</protein>
<dbReference type="EMBL" id="JAGIOI010000001">
    <property type="protein sequence ID" value="MBP2411747.1"/>
    <property type="molecule type" value="Genomic_DNA"/>
</dbReference>